<organism evidence="2 3">
    <name type="scientific">Ascobolus immersus RN42</name>
    <dbReference type="NCBI Taxonomy" id="1160509"/>
    <lineage>
        <taxon>Eukaryota</taxon>
        <taxon>Fungi</taxon>
        <taxon>Dikarya</taxon>
        <taxon>Ascomycota</taxon>
        <taxon>Pezizomycotina</taxon>
        <taxon>Pezizomycetes</taxon>
        <taxon>Pezizales</taxon>
        <taxon>Ascobolaceae</taxon>
        <taxon>Ascobolus</taxon>
    </lineage>
</organism>
<gene>
    <name evidence="2" type="ORF">BJ508DRAFT_333186</name>
</gene>
<feature type="region of interest" description="Disordered" evidence="1">
    <location>
        <begin position="312"/>
        <end position="380"/>
    </location>
</feature>
<feature type="region of interest" description="Disordered" evidence="1">
    <location>
        <begin position="1"/>
        <end position="151"/>
    </location>
</feature>
<dbReference type="AlphaFoldDB" id="A0A3N4HKF0"/>
<feature type="region of interest" description="Disordered" evidence="1">
    <location>
        <begin position="539"/>
        <end position="590"/>
    </location>
</feature>
<dbReference type="EMBL" id="ML119794">
    <property type="protein sequence ID" value="RPA74289.1"/>
    <property type="molecule type" value="Genomic_DNA"/>
</dbReference>
<evidence type="ECO:0000313" key="2">
    <source>
        <dbReference type="EMBL" id="RPA74289.1"/>
    </source>
</evidence>
<proteinExistence type="predicted"/>
<keyword evidence="3" id="KW-1185">Reference proteome</keyword>
<feature type="region of interest" description="Disordered" evidence="1">
    <location>
        <begin position="405"/>
        <end position="458"/>
    </location>
</feature>
<accession>A0A3N4HKF0</accession>
<evidence type="ECO:0000256" key="1">
    <source>
        <dbReference type="SAM" id="MobiDB-lite"/>
    </source>
</evidence>
<name>A0A3N4HKF0_ASCIM</name>
<protein>
    <submittedName>
        <fullName evidence="2">Uncharacterized protein</fullName>
    </submittedName>
</protein>
<dbReference type="Proteomes" id="UP000275078">
    <property type="component" value="Unassembled WGS sequence"/>
</dbReference>
<feature type="compositionally biased region" description="Polar residues" evidence="1">
    <location>
        <begin position="76"/>
        <end position="94"/>
    </location>
</feature>
<feature type="compositionally biased region" description="Low complexity" evidence="1">
    <location>
        <begin position="539"/>
        <end position="563"/>
    </location>
</feature>
<reference evidence="2 3" key="1">
    <citation type="journal article" date="2018" name="Nat. Ecol. Evol.">
        <title>Pezizomycetes genomes reveal the molecular basis of ectomycorrhizal truffle lifestyle.</title>
        <authorList>
            <person name="Murat C."/>
            <person name="Payen T."/>
            <person name="Noel B."/>
            <person name="Kuo A."/>
            <person name="Morin E."/>
            <person name="Chen J."/>
            <person name="Kohler A."/>
            <person name="Krizsan K."/>
            <person name="Balestrini R."/>
            <person name="Da Silva C."/>
            <person name="Montanini B."/>
            <person name="Hainaut M."/>
            <person name="Levati E."/>
            <person name="Barry K.W."/>
            <person name="Belfiori B."/>
            <person name="Cichocki N."/>
            <person name="Clum A."/>
            <person name="Dockter R.B."/>
            <person name="Fauchery L."/>
            <person name="Guy J."/>
            <person name="Iotti M."/>
            <person name="Le Tacon F."/>
            <person name="Lindquist E.A."/>
            <person name="Lipzen A."/>
            <person name="Malagnac F."/>
            <person name="Mello A."/>
            <person name="Molinier V."/>
            <person name="Miyauchi S."/>
            <person name="Poulain J."/>
            <person name="Riccioni C."/>
            <person name="Rubini A."/>
            <person name="Sitrit Y."/>
            <person name="Splivallo R."/>
            <person name="Traeger S."/>
            <person name="Wang M."/>
            <person name="Zifcakova L."/>
            <person name="Wipf D."/>
            <person name="Zambonelli A."/>
            <person name="Paolocci F."/>
            <person name="Nowrousian M."/>
            <person name="Ottonello S."/>
            <person name="Baldrian P."/>
            <person name="Spatafora J.W."/>
            <person name="Henrissat B."/>
            <person name="Nagy L.G."/>
            <person name="Aury J.M."/>
            <person name="Wincker P."/>
            <person name="Grigoriev I.V."/>
            <person name="Bonfante P."/>
            <person name="Martin F.M."/>
        </authorList>
    </citation>
    <scope>NUCLEOTIDE SEQUENCE [LARGE SCALE GENOMIC DNA]</scope>
    <source>
        <strain evidence="2 3">RN42</strain>
    </source>
</reference>
<evidence type="ECO:0000313" key="3">
    <source>
        <dbReference type="Proteomes" id="UP000275078"/>
    </source>
</evidence>
<feature type="compositionally biased region" description="Polar residues" evidence="1">
    <location>
        <begin position="564"/>
        <end position="582"/>
    </location>
</feature>
<sequence length="945" mass="103339">MFSTSSRMSENHFKSRPSTGPSSMADDEESNRSLGFRSDCDSDEDDFVDAFDTLEPGMVTPARQRGNFVYKGPVSSRRNSVTDNTTETESSFLNESDDNSSEAFVRSGHQLQNRGPVAHSRNHTAEKATNGRPLRELGQENAGKGSGPFRHISNGDLQYDRADAKARQGLDLDKATQKLKQLNVSSLNAQQAVEEKKAPLKPTQLPKLSWEIECEKARKKKLREDRKKCPWGSAWSIGGSEPVGFVDPNASGYFGLPEANRSSVLFPTGEVLTEEEIQAREERKKDDQEIKSNLSAAQYHREMIFAAAKHQVRAKSKKDKGKAVPPPVNPTPGSASLATGPIRRDADMPQHPNLKPLPKPVSKPASPAVATKAVPAASPKTPLATPALAKVAPIVPVAPVAHRQSISSTSSRGGPPPPLIKIGSGRLQNAYGKLPGGGTSRLSETDEGQSSDDRKAKRFFRVTQMAETEPVSVVEIRPAQENKDVVRPTTAIVSTTHDSGMPEPMKPVIQQVSEGTGNAKVTSPQHEVPTVFVARDESLPSSLSTAPAASSSFPPSFQEQPPSKVQTLPQNGKFSPSPNKDPSTILNTNTNSLSGTNLSANLSALYTSDAALSVAQLDQTVIRRPGWNNPNLLRDHFQRRKMASLSVPSPLDSFCSKNADAIDDELMKHIAIVKAAGKDFKETNLYKVEPPVEYVPTYEESLVEGPLPICGNRIIKIDHLPAGYSLSYVSDTILRGATGPIQYLHLDKAHNVLYVVFLEVQTAIHFMQGAQEQGGYIDIGEKWWVQPQYFPLFDAPQMDLYRYAKLYKASRVVVIGNVRVVQLVKLLERLTTGWHMSKLTIEERCDRPNDVLKFIGKEFGIGAIVLTSMMAAFNMYNFLSEVEKATSILKDAYINFGVDPACSPRKINGPYTYSDGRVPGITTSAELARKAELKAERAKQVPATR</sequence>